<dbReference type="PROSITE" id="PS51898">
    <property type="entry name" value="TYR_RECOMBINASE"/>
    <property type="match status" value="1"/>
</dbReference>
<dbReference type="RefSeq" id="WP_304599651.1">
    <property type="nucleotide sequence ID" value="NZ_JAUQYP010000001.1"/>
</dbReference>
<feature type="domain" description="Tyr recombinase" evidence="4">
    <location>
        <begin position="139"/>
        <end position="348"/>
    </location>
</feature>
<evidence type="ECO:0000313" key="5">
    <source>
        <dbReference type="EMBL" id="MDO8105958.1"/>
    </source>
</evidence>
<comment type="similarity">
    <text evidence="1">Belongs to the 'phage' integrase family.</text>
</comment>
<dbReference type="InterPro" id="IPR050090">
    <property type="entry name" value="Tyrosine_recombinase_XerCD"/>
</dbReference>
<dbReference type="PANTHER" id="PTHR30349">
    <property type="entry name" value="PHAGE INTEGRASE-RELATED"/>
    <property type="match status" value="1"/>
</dbReference>
<evidence type="ECO:0000259" key="4">
    <source>
        <dbReference type="PROSITE" id="PS51898"/>
    </source>
</evidence>
<sequence>MAGRARQRSYVVHGSAADAAALRVRLAATPSVPSPAVITVGELLGMWLAADQPWKPSTLVGYTSVVRSLRRDRLAGVRAAALTPRLLRESLHRWRREGVSEAVAGARFRVLRSAVGWGWTERFLDVNPIRATRGPARPDARRPLTDEQVWALLGAADLALLEALANDTGSTSSARRLHRAEQDLLLVRLAGDTGARRGELAALKTADLTGRSLTISRGLSAGQLTTPKSGRARTITVGASTAALWHTLTERWTDRVAPDTLGPWLFSPHPDHHTRLGAEVLDRRFTRIRSTAAVPDATLHRLRHSVATFLVARGQILQAQHRLGHADAATTLREYAHALPDTDHAVADAIDARLHAPSDLGLPAPDRHGPDGR</sequence>
<dbReference type="Gene3D" id="1.10.443.10">
    <property type="entry name" value="Intergrase catalytic core"/>
    <property type="match status" value="1"/>
</dbReference>
<keyword evidence="3" id="KW-0233">DNA recombination</keyword>
<dbReference type="EMBL" id="JAUQYP010000001">
    <property type="protein sequence ID" value="MDO8105958.1"/>
    <property type="molecule type" value="Genomic_DNA"/>
</dbReference>
<dbReference type="SUPFAM" id="SSF56349">
    <property type="entry name" value="DNA breaking-rejoining enzymes"/>
    <property type="match status" value="1"/>
</dbReference>
<organism evidence="5 6">
    <name type="scientific">Actinotalea lenta</name>
    <dbReference type="NCBI Taxonomy" id="3064654"/>
    <lineage>
        <taxon>Bacteria</taxon>
        <taxon>Bacillati</taxon>
        <taxon>Actinomycetota</taxon>
        <taxon>Actinomycetes</taxon>
        <taxon>Micrococcales</taxon>
        <taxon>Cellulomonadaceae</taxon>
        <taxon>Actinotalea</taxon>
    </lineage>
</organism>
<evidence type="ECO:0000256" key="1">
    <source>
        <dbReference type="ARBA" id="ARBA00008857"/>
    </source>
</evidence>
<dbReference type="Pfam" id="PF00589">
    <property type="entry name" value="Phage_integrase"/>
    <property type="match status" value="1"/>
</dbReference>
<keyword evidence="6" id="KW-1185">Reference proteome</keyword>
<protein>
    <submittedName>
        <fullName evidence="5">Tyrosine-type recombinase/integrase</fullName>
    </submittedName>
</protein>
<name>A0ABT9D9V3_9CELL</name>
<dbReference type="InterPro" id="IPR002104">
    <property type="entry name" value="Integrase_catalytic"/>
</dbReference>
<dbReference type="InterPro" id="IPR010998">
    <property type="entry name" value="Integrase_recombinase_N"/>
</dbReference>
<dbReference type="InterPro" id="IPR011010">
    <property type="entry name" value="DNA_brk_join_enz"/>
</dbReference>
<dbReference type="PANTHER" id="PTHR30349:SF64">
    <property type="entry name" value="PROPHAGE INTEGRASE INTD-RELATED"/>
    <property type="match status" value="1"/>
</dbReference>
<evidence type="ECO:0000256" key="2">
    <source>
        <dbReference type="ARBA" id="ARBA00023125"/>
    </source>
</evidence>
<dbReference type="Gene3D" id="1.10.150.130">
    <property type="match status" value="1"/>
</dbReference>
<evidence type="ECO:0000313" key="6">
    <source>
        <dbReference type="Proteomes" id="UP001232536"/>
    </source>
</evidence>
<comment type="caution">
    <text evidence="5">The sequence shown here is derived from an EMBL/GenBank/DDBJ whole genome shotgun (WGS) entry which is preliminary data.</text>
</comment>
<proteinExistence type="inferred from homology"/>
<dbReference type="Proteomes" id="UP001232536">
    <property type="component" value="Unassembled WGS sequence"/>
</dbReference>
<accession>A0ABT9D9V3</accession>
<dbReference type="InterPro" id="IPR013762">
    <property type="entry name" value="Integrase-like_cat_sf"/>
</dbReference>
<keyword evidence="2" id="KW-0238">DNA-binding</keyword>
<reference evidence="5 6" key="1">
    <citation type="submission" date="2023-07" db="EMBL/GenBank/DDBJ databases">
        <title>Description of novel actinomycetes strains, isolated from tidal flat sediment.</title>
        <authorList>
            <person name="Lu C."/>
        </authorList>
    </citation>
    <scope>NUCLEOTIDE SEQUENCE [LARGE SCALE GENOMIC DNA]</scope>
    <source>
        <strain evidence="5 6">SYSU T00b441</strain>
    </source>
</reference>
<gene>
    <name evidence="5" type="ORF">Q6348_01960</name>
</gene>
<evidence type="ECO:0000256" key="3">
    <source>
        <dbReference type="ARBA" id="ARBA00023172"/>
    </source>
</evidence>